<dbReference type="SUPFAM" id="SSF53756">
    <property type="entry name" value="UDP-Glycosyltransferase/glycogen phosphorylase"/>
    <property type="match status" value="1"/>
</dbReference>
<reference evidence="1 2" key="1">
    <citation type="submission" date="2016-12" db="EMBL/GenBank/DDBJ databases">
        <title>Marinobacter lutaoensis whole genome sequencing.</title>
        <authorList>
            <person name="Verma A."/>
            <person name="Krishnamurthi S."/>
        </authorList>
    </citation>
    <scope>NUCLEOTIDE SEQUENCE [LARGE SCALE GENOMIC DNA]</scope>
    <source>
        <strain evidence="1 2">T5054</strain>
    </source>
</reference>
<proteinExistence type="predicted"/>
<dbReference type="OrthoDB" id="1865at2"/>
<evidence type="ECO:0000313" key="1">
    <source>
        <dbReference type="EMBL" id="ONF44664.1"/>
    </source>
</evidence>
<dbReference type="AlphaFoldDB" id="A0A1V2DVD0"/>
<dbReference type="STRING" id="135739.BTO32_04250"/>
<dbReference type="RefSeq" id="WP_076723212.1">
    <property type="nucleotide sequence ID" value="NZ_MSCW01000003.1"/>
</dbReference>
<dbReference type="Proteomes" id="UP000189339">
    <property type="component" value="Unassembled WGS sequence"/>
</dbReference>
<dbReference type="Pfam" id="PF06258">
    <property type="entry name" value="Mito_fiss_Elm1"/>
    <property type="match status" value="1"/>
</dbReference>
<gene>
    <name evidence="1" type="ORF">BTO32_04250</name>
</gene>
<organism evidence="1 2">
    <name type="scientific">Marinobacter lutaoensis</name>
    <dbReference type="NCBI Taxonomy" id="135739"/>
    <lineage>
        <taxon>Bacteria</taxon>
        <taxon>Pseudomonadati</taxon>
        <taxon>Pseudomonadota</taxon>
        <taxon>Gammaproteobacteria</taxon>
        <taxon>Pseudomonadales</taxon>
        <taxon>Marinobacteraceae</taxon>
        <taxon>Marinobacter</taxon>
    </lineage>
</organism>
<protein>
    <recommendedName>
        <fullName evidence="3">Nucleoside-diphosphate sugar epimerase</fullName>
    </recommendedName>
</protein>
<dbReference type="InterPro" id="IPR009367">
    <property type="entry name" value="Elm1-like"/>
</dbReference>
<name>A0A1V2DVD0_9GAMM</name>
<evidence type="ECO:0000313" key="2">
    <source>
        <dbReference type="Proteomes" id="UP000189339"/>
    </source>
</evidence>
<comment type="caution">
    <text evidence="1">The sequence shown here is derived from an EMBL/GenBank/DDBJ whole genome shotgun (WGS) entry which is preliminary data.</text>
</comment>
<accession>A0A1V2DVD0</accession>
<keyword evidence="2" id="KW-1185">Reference proteome</keyword>
<dbReference type="EMBL" id="MSCW01000003">
    <property type="protein sequence ID" value="ONF44664.1"/>
    <property type="molecule type" value="Genomic_DNA"/>
</dbReference>
<sequence length="311" mass="34491">MAEHGNKGQAPVVWLLTDNKPGHRNQLRGLAERLQARAGAHGVWINASDHPVSLIQALLGRAPGIDAPAPDLIIAAGTGTQRLLLACRRLGALTVVLMRPSFPLAWCDLAIIPAHDEPPQRPDILVTRGVLNAVVPQTVPVHDPRGLMLLGGPSRHYRWDDAHVYQQVLTLTEEYPEWHWTVTTSRRTPAELVDRLRALTRPNLQYLHHQQTPPSWLPETLAASRVAWVTPDSVSMVYEAITTGLPTGLFDLAPIQGSRIARGVQGLLTDGMAAPWCTRRVLMATEPGQRPTLWEADRAAQWLLEQYKEHR</sequence>
<evidence type="ECO:0008006" key="3">
    <source>
        <dbReference type="Google" id="ProtNLM"/>
    </source>
</evidence>